<dbReference type="Pfam" id="PF07715">
    <property type="entry name" value="Plug"/>
    <property type="match status" value="1"/>
</dbReference>
<dbReference type="InterPro" id="IPR012910">
    <property type="entry name" value="Plug_dom"/>
</dbReference>
<dbReference type="EMBL" id="NJBN01000010">
    <property type="protein sequence ID" value="TKJ38434.1"/>
    <property type="molecule type" value="Genomic_DNA"/>
</dbReference>
<dbReference type="Pfam" id="PF13620">
    <property type="entry name" value="CarboxypepD_reg"/>
    <property type="match status" value="1"/>
</dbReference>
<dbReference type="Pfam" id="PF14905">
    <property type="entry name" value="OMP_b-brl_3"/>
    <property type="match status" value="1"/>
</dbReference>
<accession>A0A532UU15</accession>
<evidence type="ECO:0000313" key="6">
    <source>
        <dbReference type="EMBL" id="TKJ38434.1"/>
    </source>
</evidence>
<dbReference type="SUPFAM" id="SSF49464">
    <property type="entry name" value="Carboxypeptidase regulatory domain-like"/>
    <property type="match status" value="1"/>
</dbReference>
<gene>
    <name evidence="6" type="ORF">CEE37_13025</name>
</gene>
<protein>
    <recommendedName>
        <fullName evidence="8">TonB-dependent receptor</fullName>
    </recommendedName>
</protein>
<evidence type="ECO:0000256" key="1">
    <source>
        <dbReference type="ARBA" id="ARBA00004442"/>
    </source>
</evidence>
<keyword evidence="3" id="KW-0998">Cell outer membrane</keyword>
<evidence type="ECO:0000313" key="7">
    <source>
        <dbReference type="Proteomes" id="UP000319619"/>
    </source>
</evidence>
<feature type="domain" description="Outer membrane protein beta-barrel" evidence="5">
    <location>
        <begin position="385"/>
        <end position="786"/>
    </location>
</feature>
<dbReference type="PANTHER" id="PTHR40980">
    <property type="entry name" value="PLUG DOMAIN-CONTAINING PROTEIN"/>
    <property type="match status" value="1"/>
</dbReference>
<dbReference type="Gene3D" id="2.170.130.10">
    <property type="entry name" value="TonB-dependent receptor, plug domain"/>
    <property type="match status" value="1"/>
</dbReference>
<proteinExistence type="predicted"/>
<evidence type="ECO:0008006" key="8">
    <source>
        <dbReference type="Google" id="ProtNLM"/>
    </source>
</evidence>
<evidence type="ECO:0000259" key="5">
    <source>
        <dbReference type="Pfam" id="PF14905"/>
    </source>
</evidence>
<organism evidence="6 7">
    <name type="scientific">candidate division LCP-89 bacterium B3_LCP</name>
    <dbReference type="NCBI Taxonomy" id="2012998"/>
    <lineage>
        <taxon>Bacteria</taxon>
        <taxon>Pseudomonadati</taxon>
        <taxon>Bacteria division LCP-89</taxon>
    </lineage>
</organism>
<feature type="domain" description="TonB-dependent receptor plug" evidence="4">
    <location>
        <begin position="155"/>
        <end position="230"/>
    </location>
</feature>
<dbReference type="Proteomes" id="UP000319619">
    <property type="component" value="Unassembled WGS sequence"/>
</dbReference>
<dbReference type="GO" id="GO:0009279">
    <property type="term" value="C:cell outer membrane"/>
    <property type="evidence" value="ECO:0007669"/>
    <property type="project" value="UniProtKB-SubCell"/>
</dbReference>
<name>A0A532UU15_UNCL8</name>
<dbReference type="PANTHER" id="PTHR40980:SF4">
    <property type="entry name" value="TONB-DEPENDENT RECEPTOR-LIKE BETA-BARREL DOMAIN-CONTAINING PROTEIN"/>
    <property type="match status" value="1"/>
</dbReference>
<dbReference type="InterPro" id="IPR037066">
    <property type="entry name" value="Plug_dom_sf"/>
</dbReference>
<dbReference type="SUPFAM" id="SSF56935">
    <property type="entry name" value="Porins"/>
    <property type="match status" value="1"/>
</dbReference>
<reference evidence="6 7" key="1">
    <citation type="submission" date="2017-06" db="EMBL/GenBank/DDBJ databases">
        <title>Novel microbial phyla capable of carbon fixation and sulfur reduction in deep-sea sediments.</title>
        <authorList>
            <person name="Huang J."/>
            <person name="Baker B."/>
            <person name="Wang Y."/>
        </authorList>
    </citation>
    <scope>NUCLEOTIDE SEQUENCE [LARGE SCALE GENOMIC DNA]</scope>
    <source>
        <strain evidence="6">B3_LCP</strain>
    </source>
</reference>
<dbReference type="AlphaFoldDB" id="A0A532UU15"/>
<dbReference type="InterPro" id="IPR036942">
    <property type="entry name" value="Beta-barrel_TonB_sf"/>
</dbReference>
<dbReference type="InterPro" id="IPR008969">
    <property type="entry name" value="CarboxyPept-like_regulatory"/>
</dbReference>
<dbReference type="Gene3D" id="2.40.170.20">
    <property type="entry name" value="TonB-dependent receptor, beta-barrel domain"/>
    <property type="match status" value="1"/>
</dbReference>
<evidence type="ECO:0000256" key="3">
    <source>
        <dbReference type="ARBA" id="ARBA00023237"/>
    </source>
</evidence>
<sequence length="809" mass="91519">MNSRIVLAIILLLTITYSISAQPRERGASPRGSIRGHVFDSALEVPIEYANIVLYSLRDSSQVTGTITDQNGLFLITELRPGNYFLEISFMGYVKKTIDRVEVRPRSGEVNLGNILLDQIALKLDDVSIAAEKPPVEYHIDKKIINVEQHLTAVSGTAVDVLENVPSVIVDIEGNVSLRGSGNFTVLIDGRPTILDANDALQQIPASTIDNIEIITNPSAKYEPDGIAGIINVILKKNRLLGGGGIINLNGGLDDRYGGDVLLNYRRGIASATFGLNYSKRHFPGSSTVESYTTMGGNKTYINSEGSKLWGRTGYGIRGSLDLDLSSNDLLGVGFRWGRREMVHASDLNYDEWSEPALLHTYYTSISDMQRSGAFSMAYLEYRRRFGKKDHEITSRLSIFRGDMEEEGTNELVDANDLLTSGQISTEDGPGRRIFVNVDYTLPLGKTNKFESGYQGRFGAHEDITGLYEYDPATGIYEYRPDYSHSVDYSRDIHALYGIYSGEMGRFGYQGGLRGEYTNRNIDLVGENERFSIERWDYFPTLHTSYQFNGRKQLMASYSRRIQRSRGWHLEPFITWTDAYNVRTGNPDLKPQYIDSFEAGYQTFLGKYFISTEAYYRVTHNVIEFVRSVYDTSVTLRTPENVGTDYALGTELMVNGNPMKWWDINCMVNLFNYRIEGTLYGEPFSEESFDWNLRLNNTFDLTRSTKLQINGRYNSPSASAQGQREGYFMANVALKQEFFEGDLSATLQVNDLFQTAKRESTSEAPGFYSHSIYQREAPIVMFNLKYTINNYRDKKEKGRQQNDFGEDDF</sequence>
<dbReference type="Gene3D" id="2.60.40.1120">
    <property type="entry name" value="Carboxypeptidase-like, regulatory domain"/>
    <property type="match status" value="1"/>
</dbReference>
<comment type="caution">
    <text evidence="6">The sequence shown here is derived from an EMBL/GenBank/DDBJ whole genome shotgun (WGS) entry which is preliminary data.</text>
</comment>
<evidence type="ECO:0000256" key="2">
    <source>
        <dbReference type="ARBA" id="ARBA00023136"/>
    </source>
</evidence>
<evidence type="ECO:0000259" key="4">
    <source>
        <dbReference type="Pfam" id="PF07715"/>
    </source>
</evidence>
<comment type="subcellular location">
    <subcellularLocation>
        <location evidence="1">Cell outer membrane</location>
    </subcellularLocation>
</comment>
<keyword evidence="2" id="KW-0472">Membrane</keyword>
<dbReference type="InterPro" id="IPR041700">
    <property type="entry name" value="OMP_b-brl_3"/>
</dbReference>